<dbReference type="Proteomes" id="UP000604475">
    <property type="component" value="Unassembled WGS sequence"/>
</dbReference>
<dbReference type="CDD" id="cd06267">
    <property type="entry name" value="PBP1_LacI_sugar_binding-like"/>
    <property type="match status" value="1"/>
</dbReference>
<evidence type="ECO:0000256" key="2">
    <source>
        <dbReference type="ARBA" id="ARBA00023125"/>
    </source>
</evidence>
<dbReference type="Pfam" id="PF00356">
    <property type="entry name" value="LacI"/>
    <property type="match status" value="1"/>
</dbReference>
<accession>A0A937RHV4</accession>
<dbReference type="InterPro" id="IPR000843">
    <property type="entry name" value="HTH_LacI"/>
</dbReference>
<keyword evidence="7" id="KW-1185">Reference proteome</keyword>
<dbReference type="InterPro" id="IPR046335">
    <property type="entry name" value="LacI/GalR-like_sensor"/>
</dbReference>
<dbReference type="AlphaFoldDB" id="A0A937RHV4"/>
<organism evidence="6 7">
    <name type="scientific">Frankia nepalensis</name>
    <dbReference type="NCBI Taxonomy" id="1836974"/>
    <lineage>
        <taxon>Bacteria</taxon>
        <taxon>Bacillati</taxon>
        <taxon>Actinomycetota</taxon>
        <taxon>Actinomycetes</taxon>
        <taxon>Frankiales</taxon>
        <taxon>Frankiaceae</taxon>
        <taxon>Frankia</taxon>
    </lineage>
</organism>
<protein>
    <submittedName>
        <fullName evidence="6">LacI family DNA-binding transcriptional regulator</fullName>
    </submittedName>
</protein>
<dbReference type="SUPFAM" id="SSF53822">
    <property type="entry name" value="Periplasmic binding protein-like I"/>
    <property type="match status" value="1"/>
</dbReference>
<comment type="caution">
    <text evidence="6">The sequence shown here is derived from an EMBL/GenBank/DDBJ whole genome shotgun (WGS) entry which is preliminary data.</text>
</comment>
<sequence length="389" mass="39788">MSHTERASDGWSGAAAGGRVAGHQAEEGPSAEESAPRDDGPRRGHTIEDVAALAGVSRATVSRVLNGSSHVLPATRSRVLAAADELGFVPSLAARALAGGRGDRVAIVAISHPWCPEEDRFFGTVAYAAAEEAGAAGLGVFLRRLEHGDRAGLRELAGDRALAGLVVINPSRAALAALPRPVLRRTVTLGACAPDVAAIDVDNPLASQAALAHLSGLGRRRITLVAGPDDLPCARERTEAYLAHQAELGQPGRLVRSRLGVAEAAEALDASFDADGPPEAVFAAGDGLATAVVEVCHARGLRIGDDVAVVGFDDDPPPPGARRHAYAAVRSPVPSIAAGAVRMVASGDTRAEQRMLPPTEVGIAARPPKARGAAGRRAAAHPRASGHAV</sequence>
<dbReference type="SMART" id="SM00354">
    <property type="entry name" value="HTH_LACI"/>
    <property type="match status" value="1"/>
</dbReference>
<feature type="compositionally biased region" description="Basic and acidic residues" evidence="4">
    <location>
        <begin position="34"/>
        <end position="44"/>
    </location>
</feature>
<dbReference type="PRINTS" id="PR00036">
    <property type="entry name" value="HTHLACI"/>
</dbReference>
<dbReference type="PROSITE" id="PS50932">
    <property type="entry name" value="HTH_LACI_2"/>
    <property type="match status" value="1"/>
</dbReference>
<dbReference type="Pfam" id="PF13377">
    <property type="entry name" value="Peripla_BP_3"/>
    <property type="match status" value="1"/>
</dbReference>
<keyword evidence="2 6" id="KW-0238">DNA-binding</keyword>
<feature type="domain" description="HTH lacI-type" evidence="5">
    <location>
        <begin position="46"/>
        <end position="99"/>
    </location>
</feature>
<dbReference type="SUPFAM" id="SSF47413">
    <property type="entry name" value="lambda repressor-like DNA-binding domains"/>
    <property type="match status" value="1"/>
</dbReference>
<dbReference type="PROSITE" id="PS00356">
    <property type="entry name" value="HTH_LACI_1"/>
    <property type="match status" value="1"/>
</dbReference>
<dbReference type="RefSeq" id="WP_203003354.1">
    <property type="nucleotide sequence ID" value="NZ_JADWYU010000182.1"/>
</dbReference>
<feature type="region of interest" description="Disordered" evidence="4">
    <location>
        <begin position="363"/>
        <end position="389"/>
    </location>
</feature>
<dbReference type="GO" id="GO:0000976">
    <property type="term" value="F:transcription cis-regulatory region binding"/>
    <property type="evidence" value="ECO:0007669"/>
    <property type="project" value="TreeGrafter"/>
</dbReference>
<dbReference type="PANTHER" id="PTHR30146:SF109">
    <property type="entry name" value="HTH-TYPE TRANSCRIPTIONAL REGULATOR GALS"/>
    <property type="match status" value="1"/>
</dbReference>
<dbReference type="InterPro" id="IPR028082">
    <property type="entry name" value="Peripla_BP_I"/>
</dbReference>
<feature type="compositionally biased region" description="Low complexity" evidence="4">
    <location>
        <begin position="364"/>
        <end position="389"/>
    </location>
</feature>
<evidence type="ECO:0000256" key="4">
    <source>
        <dbReference type="SAM" id="MobiDB-lite"/>
    </source>
</evidence>
<evidence type="ECO:0000313" key="7">
    <source>
        <dbReference type="Proteomes" id="UP000604475"/>
    </source>
</evidence>
<feature type="region of interest" description="Disordered" evidence="4">
    <location>
        <begin position="1"/>
        <end position="44"/>
    </location>
</feature>
<dbReference type="EMBL" id="JAEACQ010000340">
    <property type="protein sequence ID" value="MBL7632526.1"/>
    <property type="molecule type" value="Genomic_DNA"/>
</dbReference>
<dbReference type="CDD" id="cd01392">
    <property type="entry name" value="HTH_LacI"/>
    <property type="match status" value="1"/>
</dbReference>
<proteinExistence type="predicted"/>
<keyword evidence="3" id="KW-0804">Transcription</keyword>
<name>A0A937RHV4_9ACTN</name>
<evidence type="ECO:0000313" key="6">
    <source>
        <dbReference type="EMBL" id="MBL7632526.1"/>
    </source>
</evidence>
<dbReference type="InterPro" id="IPR010982">
    <property type="entry name" value="Lambda_DNA-bd_dom_sf"/>
</dbReference>
<reference evidence="6" key="1">
    <citation type="submission" date="2020-12" db="EMBL/GenBank/DDBJ databases">
        <title>Genomic characterization of non-nitrogen-fixing Frankia strains.</title>
        <authorList>
            <person name="Carlos-Shanley C."/>
            <person name="Guerra T."/>
            <person name="Hahn D."/>
        </authorList>
    </citation>
    <scope>NUCLEOTIDE SEQUENCE</scope>
    <source>
        <strain evidence="6">CN6</strain>
    </source>
</reference>
<dbReference type="Gene3D" id="1.10.260.40">
    <property type="entry name" value="lambda repressor-like DNA-binding domains"/>
    <property type="match status" value="1"/>
</dbReference>
<dbReference type="PANTHER" id="PTHR30146">
    <property type="entry name" value="LACI-RELATED TRANSCRIPTIONAL REPRESSOR"/>
    <property type="match status" value="1"/>
</dbReference>
<evidence type="ECO:0000259" key="5">
    <source>
        <dbReference type="PROSITE" id="PS50932"/>
    </source>
</evidence>
<keyword evidence="1" id="KW-0805">Transcription regulation</keyword>
<gene>
    <name evidence="6" type="ORF">I7412_36315</name>
</gene>
<evidence type="ECO:0000256" key="1">
    <source>
        <dbReference type="ARBA" id="ARBA00023015"/>
    </source>
</evidence>
<evidence type="ECO:0000256" key="3">
    <source>
        <dbReference type="ARBA" id="ARBA00023163"/>
    </source>
</evidence>
<dbReference type="Gene3D" id="3.40.50.2300">
    <property type="match status" value="2"/>
</dbReference>
<dbReference type="GO" id="GO:0003700">
    <property type="term" value="F:DNA-binding transcription factor activity"/>
    <property type="evidence" value="ECO:0007669"/>
    <property type="project" value="TreeGrafter"/>
</dbReference>